<dbReference type="PATRIC" id="fig|81408.3.peg.2800"/>
<evidence type="ECO:0008006" key="4">
    <source>
        <dbReference type="Google" id="ProtNLM"/>
    </source>
</evidence>
<feature type="region of interest" description="Disordered" evidence="1">
    <location>
        <begin position="354"/>
        <end position="395"/>
    </location>
</feature>
<dbReference type="InterPro" id="IPR036388">
    <property type="entry name" value="WH-like_DNA-bd_sf"/>
</dbReference>
<dbReference type="Proteomes" id="UP000075455">
    <property type="component" value="Unassembled WGS sequence"/>
</dbReference>
<organism evidence="2 3">
    <name type="scientific">Saccharococcus caldoxylosilyticus</name>
    <dbReference type="NCBI Taxonomy" id="81408"/>
    <lineage>
        <taxon>Bacteria</taxon>
        <taxon>Bacillati</taxon>
        <taxon>Bacillota</taxon>
        <taxon>Bacilli</taxon>
        <taxon>Bacillales</taxon>
        <taxon>Anoxybacillaceae</taxon>
        <taxon>Saccharococcus</taxon>
    </lineage>
</organism>
<evidence type="ECO:0000313" key="3">
    <source>
        <dbReference type="Proteomes" id="UP000075455"/>
    </source>
</evidence>
<comment type="caution">
    <text evidence="2">The sequence shown here is derived from an EMBL/GenBank/DDBJ whole genome shotgun (WGS) entry which is preliminary data.</text>
</comment>
<sequence length="437" mass="52123">MENLKLAVIPPLERAKRHVLFHHRGASGWVAIAKKDQNGAWRQYHYRPEELATELSKWLGEDVYFSQNTFYKPQRRIENIRQLRALYVDVDCHVMNYDPDWVIGKLDIEIFQDNVLPNPNIIIFSGRGLVCVWLLEPVPYRALPLWKAVQNYFCEQLNYVGADKKSLDPTRVFRIDGTINSKNKKQVFVEYRHDYRYILRDLQYEYLPELVPNQPPKRGRKPKIVHLHNVRTLHYARLLDLVKLAELRDYDLKGYRELFCFLYRYWSCCFTDDPEEALQQVLEFNSEFKEPLSVHEVIRATRSAEKAWRAKSDAKANEEAIKKGYPGAGYNLKNSTIIRWLDITPEEQRHLQTIIDGNEKRRRKRERDKKRMDEVRREQGAKTREEYLEEQKEKTEDRVWQLQKAMERHPNATNKQLAEMLQVSVRRIQQLKKLIAN</sequence>
<evidence type="ECO:0000256" key="1">
    <source>
        <dbReference type="SAM" id="MobiDB-lite"/>
    </source>
</evidence>
<accession>A0A150LX40</accession>
<gene>
    <name evidence="2" type="ORF">B4119_0531</name>
</gene>
<name>A0A150LX40_9BACL</name>
<protein>
    <recommendedName>
        <fullName evidence="4">Replication protein</fullName>
    </recommendedName>
</protein>
<dbReference type="Gene3D" id="1.10.10.10">
    <property type="entry name" value="Winged helix-like DNA-binding domain superfamily/Winged helix DNA-binding domain"/>
    <property type="match status" value="1"/>
</dbReference>
<dbReference type="AlphaFoldDB" id="A0A150LX40"/>
<dbReference type="EMBL" id="LQYS01000028">
    <property type="protein sequence ID" value="KYD16825.1"/>
    <property type="molecule type" value="Genomic_DNA"/>
</dbReference>
<evidence type="ECO:0000313" key="2">
    <source>
        <dbReference type="EMBL" id="KYD16825.1"/>
    </source>
</evidence>
<reference evidence="2 3" key="1">
    <citation type="submission" date="2016-01" db="EMBL/GenBank/DDBJ databases">
        <title>Draft Genome Sequences of Seven Thermophilic Sporeformers Isolated from Foods.</title>
        <authorList>
            <person name="Berendsen E.M."/>
            <person name="Wells-Bennik M.H."/>
            <person name="Krawcyk A.O."/>
            <person name="De Jong A."/>
            <person name="Holsappel S."/>
            <person name="Eijlander R.T."/>
            <person name="Kuipers O.P."/>
        </authorList>
    </citation>
    <scope>NUCLEOTIDE SEQUENCE [LARGE SCALE GENOMIC DNA]</scope>
    <source>
        <strain evidence="2 3">B4119</strain>
    </source>
</reference>
<proteinExistence type="predicted"/>
<feature type="compositionally biased region" description="Basic and acidic residues" evidence="1">
    <location>
        <begin position="369"/>
        <end position="395"/>
    </location>
</feature>
<dbReference type="RefSeq" id="WP_061579138.1">
    <property type="nucleotide sequence ID" value="NZ_LQYS01000028.1"/>
</dbReference>